<keyword evidence="9 10" id="KW-0234">DNA repair</keyword>
<keyword evidence="9 10" id="KW-0742">SOS response</keyword>
<dbReference type="EMBL" id="FOPY01000006">
    <property type="protein sequence ID" value="SFH58695.1"/>
    <property type="molecule type" value="Genomic_DNA"/>
</dbReference>
<dbReference type="Gene3D" id="1.20.1050.90">
    <property type="entry name" value="RecF/RecN/SMC, N-terminal domain"/>
    <property type="match status" value="1"/>
</dbReference>
<feature type="domain" description="RecF/RecN/SMC N-terminal" evidence="11">
    <location>
        <begin position="3"/>
        <end position="356"/>
    </location>
</feature>
<dbReference type="GO" id="GO:0003697">
    <property type="term" value="F:single-stranded DNA binding"/>
    <property type="evidence" value="ECO:0007669"/>
    <property type="project" value="UniProtKB-UniRule"/>
</dbReference>
<comment type="function">
    <text evidence="9 10">The RecF protein is involved in DNA metabolism; it is required for DNA replication and normal SOS inducibility. RecF binds preferentially to single-stranded, linear DNA. It also seems to bind ATP.</text>
</comment>
<dbReference type="GO" id="GO:0006260">
    <property type="term" value="P:DNA replication"/>
    <property type="evidence" value="ECO:0007669"/>
    <property type="project" value="UniProtKB-UniRule"/>
</dbReference>
<dbReference type="GO" id="GO:0005524">
    <property type="term" value="F:ATP binding"/>
    <property type="evidence" value="ECO:0007669"/>
    <property type="project" value="UniProtKB-UniRule"/>
</dbReference>
<evidence type="ECO:0000256" key="7">
    <source>
        <dbReference type="ARBA" id="ARBA00022840"/>
    </source>
</evidence>
<evidence type="ECO:0000256" key="2">
    <source>
        <dbReference type="ARBA" id="ARBA00008016"/>
    </source>
</evidence>
<evidence type="ECO:0000256" key="10">
    <source>
        <dbReference type="RuleBase" id="RU000578"/>
    </source>
</evidence>
<feature type="binding site" evidence="9">
    <location>
        <begin position="30"/>
        <end position="37"/>
    </location>
    <ligand>
        <name>ATP</name>
        <dbReference type="ChEBI" id="CHEBI:30616"/>
    </ligand>
</feature>
<dbReference type="PANTHER" id="PTHR32182:SF0">
    <property type="entry name" value="DNA REPLICATION AND REPAIR PROTEIN RECF"/>
    <property type="match status" value="1"/>
</dbReference>
<evidence type="ECO:0000256" key="3">
    <source>
        <dbReference type="ARBA" id="ARBA00020170"/>
    </source>
</evidence>
<evidence type="ECO:0000313" key="12">
    <source>
        <dbReference type="EMBL" id="SFH58695.1"/>
    </source>
</evidence>
<dbReference type="PROSITE" id="PS00617">
    <property type="entry name" value="RECF_1"/>
    <property type="match status" value="1"/>
</dbReference>
<dbReference type="SUPFAM" id="SSF52540">
    <property type="entry name" value="P-loop containing nucleoside triphosphate hydrolases"/>
    <property type="match status" value="1"/>
</dbReference>
<sequence>MPLDRLTFLGLRNLDSLDMRPSAGINLIFGANGSGKTSVLEGVHLLGMGRSFRTQQVKHAIGHDSDALVLHGRLSGSPPLPLGVRRQRASSELEMRLGGERVARVAQLAEALPLQLINPDAFRLLEGSPASRREFLDWGVFHVKHDFFAVWKGFRRALKHRNALLRHDRIDLQSIRVWEHELVQWSERLDALREAYVERFLPVFEETLAGLLSLPGLSLKYSRGWDRSRALAEVLEQGRDSDSQMGFTQQGPQRADLRIRLERRPAVEVLSRGQQKLVVSAMKLAQGRLLEALTGRTCIYLIDDLPAELDIEHRQAFCRWLERMQCQVFITSVEREALAGLWQPETAVAMFHVKQGRLMDHGQYDFTTE</sequence>
<keyword evidence="9 10" id="KW-0227">DNA damage</keyword>
<dbReference type="InterPro" id="IPR018078">
    <property type="entry name" value="DNA-binding_RecF_CS"/>
</dbReference>
<dbReference type="NCBIfam" id="TIGR00611">
    <property type="entry name" value="recf"/>
    <property type="match status" value="1"/>
</dbReference>
<proteinExistence type="inferred from homology"/>
<evidence type="ECO:0000259" key="11">
    <source>
        <dbReference type="Pfam" id="PF02463"/>
    </source>
</evidence>
<comment type="subcellular location">
    <subcellularLocation>
        <location evidence="1 9 10">Cytoplasm</location>
    </subcellularLocation>
</comment>
<evidence type="ECO:0000313" key="13">
    <source>
        <dbReference type="Proteomes" id="UP000199040"/>
    </source>
</evidence>
<dbReference type="GO" id="GO:0006302">
    <property type="term" value="P:double-strand break repair"/>
    <property type="evidence" value="ECO:0007669"/>
    <property type="project" value="TreeGrafter"/>
</dbReference>
<gene>
    <name evidence="9" type="primary">recF</name>
    <name evidence="12" type="ORF">SAMN04487959_10657</name>
</gene>
<comment type="similarity">
    <text evidence="2 9 10">Belongs to the RecF family.</text>
</comment>
<dbReference type="InterPro" id="IPR001238">
    <property type="entry name" value="DNA-binding_RecF"/>
</dbReference>
<keyword evidence="5 9" id="KW-0235">DNA replication</keyword>
<dbReference type="GO" id="GO:0009432">
    <property type="term" value="P:SOS response"/>
    <property type="evidence" value="ECO:0007669"/>
    <property type="project" value="UniProtKB-UniRule"/>
</dbReference>
<evidence type="ECO:0000256" key="8">
    <source>
        <dbReference type="ARBA" id="ARBA00023125"/>
    </source>
</evidence>
<evidence type="ECO:0000256" key="1">
    <source>
        <dbReference type="ARBA" id="ARBA00004496"/>
    </source>
</evidence>
<reference evidence="12 13" key="1">
    <citation type="submission" date="2016-10" db="EMBL/GenBank/DDBJ databases">
        <authorList>
            <person name="de Groot N.N."/>
        </authorList>
    </citation>
    <scope>NUCLEOTIDE SEQUENCE [LARGE SCALE GENOMIC DNA]</scope>
    <source>
        <strain evidence="12 13">CGMCC 1.6848</strain>
    </source>
</reference>
<dbReference type="Pfam" id="PF02463">
    <property type="entry name" value="SMC_N"/>
    <property type="match status" value="1"/>
</dbReference>
<evidence type="ECO:0000256" key="5">
    <source>
        <dbReference type="ARBA" id="ARBA00022705"/>
    </source>
</evidence>
<dbReference type="GO" id="GO:0005737">
    <property type="term" value="C:cytoplasm"/>
    <property type="evidence" value="ECO:0007669"/>
    <property type="project" value="UniProtKB-SubCell"/>
</dbReference>
<dbReference type="Gene3D" id="3.40.50.300">
    <property type="entry name" value="P-loop containing nucleotide triphosphate hydrolases"/>
    <property type="match status" value="1"/>
</dbReference>
<organism evidence="12 13">
    <name type="scientific">Modicisalibacter xianhensis</name>
    <dbReference type="NCBI Taxonomy" id="442341"/>
    <lineage>
        <taxon>Bacteria</taxon>
        <taxon>Pseudomonadati</taxon>
        <taxon>Pseudomonadota</taxon>
        <taxon>Gammaproteobacteria</taxon>
        <taxon>Oceanospirillales</taxon>
        <taxon>Halomonadaceae</taxon>
        <taxon>Modicisalibacter</taxon>
    </lineage>
</organism>
<evidence type="ECO:0000256" key="4">
    <source>
        <dbReference type="ARBA" id="ARBA00022490"/>
    </source>
</evidence>
<keyword evidence="7 9" id="KW-0067">ATP-binding</keyword>
<keyword evidence="8 9" id="KW-0238">DNA-binding</keyword>
<dbReference type="RefSeq" id="WP_092845629.1">
    <property type="nucleotide sequence ID" value="NZ_FOPY01000006.1"/>
</dbReference>
<dbReference type="STRING" id="442341.SAMN04487959_10657"/>
<dbReference type="AlphaFoldDB" id="A0A1I3B8P3"/>
<evidence type="ECO:0000256" key="6">
    <source>
        <dbReference type="ARBA" id="ARBA00022741"/>
    </source>
</evidence>
<dbReference type="InterPro" id="IPR042174">
    <property type="entry name" value="RecF_2"/>
</dbReference>
<dbReference type="Proteomes" id="UP000199040">
    <property type="component" value="Unassembled WGS sequence"/>
</dbReference>
<keyword evidence="6 9" id="KW-0547">Nucleotide-binding</keyword>
<dbReference type="HAMAP" id="MF_00365">
    <property type="entry name" value="RecF"/>
    <property type="match status" value="1"/>
</dbReference>
<dbReference type="PROSITE" id="PS00618">
    <property type="entry name" value="RECF_2"/>
    <property type="match status" value="1"/>
</dbReference>
<keyword evidence="13" id="KW-1185">Reference proteome</keyword>
<dbReference type="InterPro" id="IPR003395">
    <property type="entry name" value="RecF/RecN/SMC_N"/>
</dbReference>
<dbReference type="PANTHER" id="PTHR32182">
    <property type="entry name" value="DNA REPLICATION AND REPAIR PROTEIN RECF"/>
    <property type="match status" value="1"/>
</dbReference>
<protein>
    <recommendedName>
        <fullName evidence="3 9">DNA replication and repair protein RecF</fullName>
    </recommendedName>
</protein>
<dbReference type="GO" id="GO:0000731">
    <property type="term" value="P:DNA synthesis involved in DNA repair"/>
    <property type="evidence" value="ECO:0007669"/>
    <property type="project" value="TreeGrafter"/>
</dbReference>
<keyword evidence="4 9" id="KW-0963">Cytoplasm</keyword>
<dbReference type="InterPro" id="IPR027417">
    <property type="entry name" value="P-loop_NTPase"/>
</dbReference>
<name>A0A1I3B8P3_9GAMM</name>
<accession>A0A1I3B8P3</accession>
<evidence type="ECO:0000256" key="9">
    <source>
        <dbReference type="HAMAP-Rule" id="MF_00365"/>
    </source>
</evidence>